<dbReference type="RefSeq" id="WP_093852553.1">
    <property type="nucleotide sequence ID" value="NZ_FOSG01000036.1"/>
</dbReference>
<dbReference type="GO" id="GO:0004719">
    <property type="term" value="F:protein-L-isoaspartate (D-aspartate) O-methyltransferase activity"/>
    <property type="evidence" value="ECO:0007669"/>
    <property type="project" value="UniProtKB-EC"/>
</dbReference>
<evidence type="ECO:0000256" key="4">
    <source>
        <dbReference type="ARBA" id="ARBA00013346"/>
    </source>
</evidence>
<dbReference type="Gene3D" id="3.40.50.150">
    <property type="entry name" value="Vaccinia Virus protein VP39"/>
    <property type="match status" value="1"/>
</dbReference>
<dbReference type="PANTHER" id="PTHR11579:SF0">
    <property type="entry name" value="PROTEIN-L-ISOASPARTATE(D-ASPARTATE) O-METHYLTRANSFERASE"/>
    <property type="match status" value="1"/>
</dbReference>
<name>A0A1I4M5F5_9ACTN</name>
<comment type="subcellular location">
    <subcellularLocation>
        <location evidence="1">Cytoplasm</location>
    </subcellularLocation>
</comment>
<evidence type="ECO:0000256" key="2">
    <source>
        <dbReference type="ARBA" id="ARBA00005369"/>
    </source>
</evidence>
<proteinExistence type="inferred from homology"/>
<keyword evidence="6 12" id="KW-0489">Methyltransferase</keyword>
<dbReference type="Pfam" id="PF01135">
    <property type="entry name" value="PCMT"/>
    <property type="match status" value="1"/>
</dbReference>
<comment type="similarity">
    <text evidence="2">Belongs to the methyltransferase superfamily. L-isoaspartyl/D-aspartyl protein methyltransferase family.</text>
</comment>
<dbReference type="NCBIfam" id="TIGR04364">
    <property type="entry name" value="methyltran_FxLD"/>
    <property type="match status" value="1"/>
</dbReference>
<dbReference type="EC" id="2.1.1.77" evidence="3"/>
<dbReference type="EMBL" id="FOSG01000036">
    <property type="protein sequence ID" value="SFL98454.1"/>
    <property type="molecule type" value="Genomic_DNA"/>
</dbReference>
<reference evidence="13" key="1">
    <citation type="submission" date="2016-10" db="EMBL/GenBank/DDBJ databases">
        <authorList>
            <person name="Varghese N."/>
            <person name="Submissions S."/>
        </authorList>
    </citation>
    <scope>NUCLEOTIDE SEQUENCE [LARGE SCALE GENOMIC DNA]</scope>
    <source>
        <strain evidence="13">PL19</strain>
    </source>
</reference>
<evidence type="ECO:0000256" key="5">
    <source>
        <dbReference type="ARBA" id="ARBA00022490"/>
    </source>
</evidence>
<dbReference type="InterPro" id="IPR027573">
    <property type="entry name" value="Methyltran_FxLD"/>
</dbReference>
<evidence type="ECO:0000256" key="11">
    <source>
        <dbReference type="ARBA" id="ARBA00031350"/>
    </source>
</evidence>
<organism evidence="12 13">
    <name type="scientific">Streptomyces pini</name>
    <dbReference type="NCBI Taxonomy" id="1520580"/>
    <lineage>
        <taxon>Bacteria</taxon>
        <taxon>Bacillati</taxon>
        <taxon>Actinomycetota</taxon>
        <taxon>Actinomycetes</taxon>
        <taxon>Kitasatosporales</taxon>
        <taxon>Streptomycetaceae</taxon>
        <taxon>Streptomyces</taxon>
    </lineage>
</organism>
<dbReference type="GO" id="GO:0005737">
    <property type="term" value="C:cytoplasm"/>
    <property type="evidence" value="ECO:0007669"/>
    <property type="project" value="UniProtKB-SubCell"/>
</dbReference>
<gene>
    <name evidence="12" type="ORF">SAMN05192584_13612</name>
</gene>
<keyword evidence="8" id="KW-0949">S-adenosyl-L-methionine</keyword>
<dbReference type="CDD" id="cd02440">
    <property type="entry name" value="AdoMet_MTases"/>
    <property type="match status" value="1"/>
</dbReference>
<dbReference type="PANTHER" id="PTHR11579">
    <property type="entry name" value="PROTEIN-L-ISOASPARTATE O-METHYLTRANSFERASE"/>
    <property type="match status" value="1"/>
</dbReference>
<evidence type="ECO:0000256" key="6">
    <source>
        <dbReference type="ARBA" id="ARBA00022603"/>
    </source>
</evidence>
<keyword evidence="13" id="KW-1185">Reference proteome</keyword>
<evidence type="ECO:0000256" key="10">
    <source>
        <dbReference type="ARBA" id="ARBA00031323"/>
    </source>
</evidence>
<evidence type="ECO:0000313" key="13">
    <source>
        <dbReference type="Proteomes" id="UP000198928"/>
    </source>
</evidence>
<sequence>MTKHSIPHELRNHLVDQIVKASPPGLYDTRVEEAMRAVPRHDFIPRASLELAYANQAVTIKDNPDPDALPLSCASQPDVVFFMLAQLGIQPGDNILEAGAGTGYNAALMRYLTGPAGSVTTLDYHEDVAAHARQRLDATGFGDVRVLTRDGALGAPEYAPYDRLIATVGVWDLPASWWEQLAVGGRMVLPLRWRGLTRSVGFVRETDRLRSESLATCGFLPMIGQDGEREGYVDESRLVKLYWDADQPIHPLSLRRSLAEAEEHLLWTDVVVAPEEPLDGIWLRLSALDPATCRITVRPEAFTGTAGLHRPAVPALSPALVEGDSLAYLVLEPVDVRSGKRYRLGAAGYGPAGQGLAERLSVQLRAWGNDRTLLPSIAAYPSGTPTGNPTDGQIIDKPSVRLVIAY</sequence>
<dbReference type="SUPFAM" id="SSF53335">
    <property type="entry name" value="S-adenosyl-L-methionine-dependent methyltransferases"/>
    <property type="match status" value="1"/>
</dbReference>
<dbReference type="Proteomes" id="UP000198928">
    <property type="component" value="Unassembled WGS sequence"/>
</dbReference>
<dbReference type="GO" id="GO:0032259">
    <property type="term" value="P:methylation"/>
    <property type="evidence" value="ECO:0007669"/>
    <property type="project" value="UniProtKB-KW"/>
</dbReference>
<dbReference type="InterPro" id="IPR029063">
    <property type="entry name" value="SAM-dependent_MTases_sf"/>
</dbReference>
<evidence type="ECO:0000256" key="8">
    <source>
        <dbReference type="ARBA" id="ARBA00022691"/>
    </source>
</evidence>
<protein>
    <recommendedName>
        <fullName evidence="4">Protein-L-isoaspartate O-methyltransferase</fullName>
        <ecNumber evidence="3">2.1.1.77</ecNumber>
    </recommendedName>
    <alternativeName>
        <fullName evidence="11">L-isoaspartyl protein carboxyl methyltransferase</fullName>
    </alternativeName>
    <alternativeName>
        <fullName evidence="9">Protein L-isoaspartyl methyltransferase</fullName>
    </alternativeName>
    <alternativeName>
        <fullName evidence="10">Protein-beta-aspartate methyltransferase</fullName>
    </alternativeName>
</protein>
<evidence type="ECO:0000256" key="1">
    <source>
        <dbReference type="ARBA" id="ARBA00004496"/>
    </source>
</evidence>
<evidence type="ECO:0000256" key="7">
    <source>
        <dbReference type="ARBA" id="ARBA00022679"/>
    </source>
</evidence>
<keyword evidence="7 12" id="KW-0808">Transferase</keyword>
<evidence type="ECO:0000256" key="3">
    <source>
        <dbReference type="ARBA" id="ARBA00011890"/>
    </source>
</evidence>
<dbReference type="OrthoDB" id="4035289at2"/>
<dbReference type="AlphaFoldDB" id="A0A1I4M5F5"/>
<accession>A0A1I4M5F5</accession>
<evidence type="ECO:0000313" key="12">
    <source>
        <dbReference type="EMBL" id="SFL98454.1"/>
    </source>
</evidence>
<evidence type="ECO:0000256" key="9">
    <source>
        <dbReference type="ARBA" id="ARBA00030757"/>
    </source>
</evidence>
<keyword evidence="5" id="KW-0963">Cytoplasm</keyword>
<dbReference type="InterPro" id="IPR000682">
    <property type="entry name" value="PCMT"/>
</dbReference>